<dbReference type="InterPro" id="IPR049560">
    <property type="entry name" value="MeTrfase_RsmB-F_NOP2_cat"/>
</dbReference>
<keyword evidence="4 6" id="KW-0949">S-adenosyl-L-methionine</keyword>
<dbReference type="Gene3D" id="3.40.50.150">
    <property type="entry name" value="Vaccinia Virus protein VP39"/>
    <property type="match status" value="1"/>
</dbReference>
<evidence type="ECO:0000256" key="2">
    <source>
        <dbReference type="ARBA" id="ARBA00022603"/>
    </source>
</evidence>
<dbReference type="PROSITE" id="PS51686">
    <property type="entry name" value="SAM_MT_RSMB_NOP"/>
    <property type="match status" value="1"/>
</dbReference>
<dbReference type="CDD" id="cd02440">
    <property type="entry name" value="AdoMet_MTases"/>
    <property type="match status" value="1"/>
</dbReference>
<reference evidence="9" key="1">
    <citation type="journal article" date="2019" name="Int. J. Syst. Evol. Microbiol.">
        <title>The Global Catalogue of Microorganisms (GCM) 10K type strain sequencing project: providing services to taxonomists for standard genome sequencing and annotation.</title>
        <authorList>
            <consortium name="The Broad Institute Genomics Platform"/>
            <consortium name="The Broad Institute Genome Sequencing Center for Infectious Disease"/>
            <person name="Wu L."/>
            <person name="Ma J."/>
        </authorList>
    </citation>
    <scope>NUCLEOTIDE SEQUENCE [LARGE SCALE GENOMIC DNA]</scope>
    <source>
        <strain evidence="9">NBRC 102146</strain>
    </source>
</reference>
<sequence length="409" mass="43784">MRPPRPRGTEAGVDPRRAALRILDRTLRGGQTMESAAQGGPKLNPGDQALALAIAGETLRRLPLLDTLIDSATRQPLPDDSKARMVLRLALAQRIAMQVPDHALVATALPLVEGGPRRLVHGVIGTLLRGTLPTADEAPLPAAVEQRWTAAWGEEAVAVARRAIVRRPPLDLSFREAADAEAFAATEQGLRLADRQVRLSDQRGVTTLPGFEEGRWWVQDLSSTLPAGLVPAEAVTVLDACAAPGGKTLQLAAAGHQVTALDRSESRLARLRANLHRTGLSAKIVVEDVLGYTPDVPFDAVLLDAPCSATGTFRRHPEVLYRASERIIAESAELQGRMLDKAAAWVKPGGSLVYAVCSLEPAEGEERIAAFLAANPAFALAEQRRVVPGEREEEGGMDGFFTARLVRTG</sequence>
<dbReference type="Gene3D" id="1.10.940.10">
    <property type="entry name" value="NusB-like"/>
    <property type="match status" value="1"/>
</dbReference>
<organism evidence="8 9">
    <name type="scientific">Sphingomonas astaxanthinifaciens DSM 22298</name>
    <dbReference type="NCBI Taxonomy" id="1123267"/>
    <lineage>
        <taxon>Bacteria</taxon>
        <taxon>Pseudomonadati</taxon>
        <taxon>Pseudomonadota</taxon>
        <taxon>Alphaproteobacteria</taxon>
        <taxon>Sphingomonadales</taxon>
        <taxon>Sphingomonadaceae</taxon>
        <taxon>Sphingomonas</taxon>
    </lineage>
</organism>
<evidence type="ECO:0000256" key="4">
    <source>
        <dbReference type="ARBA" id="ARBA00022691"/>
    </source>
</evidence>
<dbReference type="GO" id="GO:0008168">
    <property type="term" value="F:methyltransferase activity"/>
    <property type="evidence" value="ECO:0007669"/>
    <property type="project" value="UniProtKB-KW"/>
</dbReference>
<name>A0ABQ5Z407_9SPHN</name>
<dbReference type="PANTHER" id="PTHR22807">
    <property type="entry name" value="NOP2 YEAST -RELATED NOL1/NOP2/FMU SUN DOMAIN-CONTAINING"/>
    <property type="match status" value="1"/>
</dbReference>
<dbReference type="InterPro" id="IPR023267">
    <property type="entry name" value="RCMT"/>
</dbReference>
<comment type="caution">
    <text evidence="8">The sequence shown here is derived from an EMBL/GenBank/DDBJ whole genome shotgun (WGS) entry which is preliminary data.</text>
</comment>
<proteinExistence type="inferred from homology"/>
<keyword evidence="5 6" id="KW-0694">RNA-binding</keyword>
<feature type="binding site" evidence="6">
    <location>
        <position position="262"/>
    </location>
    <ligand>
        <name>S-adenosyl-L-methionine</name>
        <dbReference type="ChEBI" id="CHEBI:59789"/>
    </ligand>
</feature>
<evidence type="ECO:0000256" key="5">
    <source>
        <dbReference type="ARBA" id="ARBA00022884"/>
    </source>
</evidence>
<evidence type="ECO:0000259" key="7">
    <source>
        <dbReference type="PROSITE" id="PS51686"/>
    </source>
</evidence>
<protein>
    <submittedName>
        <fullName evidence="8">rRNA methyltransferase</fullName>
    </submittedName>
</protein>
<dbReference type="InterPro" id="IPR001678">
    <property type="entry name" value="MeTrfase_RsmB-F_NOP2_dom"/>
</dbReference>
<dbReference type="InterPro" id="IPR035926">
    <property type="entry name" value="NusB-like_sf"/>
</dbReference>
<evidence type="ECO:0000313" key="8">
    <source>
        <dbReference type="EMBL" id="GLR46725.1"/>
    </source>
</evidence>
<gene>
    <name evidence="8" type="primary">rsmB</name>
    <name evidence="8" type="ORF">GCM10007925_04360</name>
</gene>
<feature type="binding site" evidence="6">
    <location>
        <begin position="241"/>
        <end position="247"/>
    </location>
    <ligand>
        <name>S-adenosyl-L-methionine</name>
        <dbReference type="ChEBI" id="CHEBI:59789"/>
    </ligand>
</feature>
<dbReference type="RefSeq" id="WP_029941727.1">
    <property type="nucleotide sequence ID" value="NZ_BSOO01000003.1"/>
</dbReference>
<dbReference type="Pfam" id="PF01189">
    <property type="entry name" value="Methyltr_RsmB-F"/>
    <property type="match status" value="1"/>
</dbReference>
<accession>A0ABQ5Z407</accession>
<dbReference type="Pfam" id="PF01029">
    <property type="entry name" value="NusB"/>
    <property type="match status" value="1"/>
</dbReference>
<feature type="binding site" evidence="6">
    <location>
        <position position="288"/>
    </location>
    <ligand>
        <name>S-adenosyl-L-methionine</name>
        <dbReference type="ChEBI" id="CHEBI:59789"/>
    </ligand>
</feature>
<evidence type="ECO:0000256" key="3">
    <source>
        <dbReference type="ARBA" id="ARBA00022679"/>
    </source>
</evidence>
<evidence type="ECO:0000256" key="1">
    <source>
        <dbReference type="ARBA" id="ARBA00007494"/>
    </source>
</evidence>
<dbReference type="PROSITE" id="PS01153">
    <property type="entry name" value="NOL1_NOP2_SUN"/>
    <property type="match status" value="1"/>
</dbReference>
<dbReference type="Proteomes" id="UP001156703">
    <property type="component" value="Unassembled WGS sequence"/>
</dbReference>
<evidence type="ECO:0000313" key="9">
    <source>
        <dbReference type="Proteomes" id="UP001156703"/>
    </source>
</evidence>
<feature type="binding site" evidence="6">
    <location>
        <position position="304"/>
    </location>
    <ligand>
        <name>S-adenosyl-L-methionine</name>
        <dbReference type="ChEBI" id="CHEBI:59789"/>
    </ligand>
</feature>
<dbReference type="InterPro" id="IPR006027">
    <property type="entry name" value="NusB_RsmB_TIM44"/>
</dbReference>
<dbReference type="SUPFAM" id="SSF48013">
    <property type="entry name" value="NusB-like"/>
    <property type="match status" value="1"/>
</dbReference>
<dbReference type="InterPro" id="IPR018314">
    <property type="entry name" value="RsmB/NOL1/NOP2-like_CS"/>
</dbReference>
<dbReference type="PRINTS" id="PR02008">
    <property type="entry name" value="RCMTFAMILY"/>
</dbReference>
<evidence type="ECO:0000256" key="6">
    <source>
        <dbReference type="PROSITE-ProRule" id="PRU01023"/>
    </source>
</evidence>
<feature type="active site" description="Nucleophile" evidence="6">
    <location>
        <position position="357"/>
    </location>
</feature>
<dbReference type="EMBL" id="BSOO01000003">
    <property type="protein sequence ID" value="GLR46725.1"/>
    <property type="molecule type" value="Genomic_DNA"/>
</dbReference>
<feature type="domain" description="SAM-dependent MTase RsmB/NOP-type" evidence="7">
    <location>
        <begin position="148"/>
        <end position="408"/>
    </location>
</feature>
<keyword evidence="2 6" id="KW-0489">Methyltransferase</keyword>
<dbReference type="SUPFAM" id="SSF53335">
    <property type="entry name" value="S-adenosyl-L-methionine-dependent methyltransferases"/>
    <property type="match status" value="1"/>
</dbReference>
<dbReference type="InterPro" id="IPR029063">
    <property type="entry name" value="SAM-dependent_MTases_sf"/>
</dbReference>
<dbReference type="PANTHER" id="PTHR22807:SF61">
    <property type="entry name" value="NOL1_NOP2_SUN FAMILY PROTEIN _ ANTITERMINATION NUSB DOMAIN-CONTAINING PROTEIN"/>
    <property type="match status" value="1"/>
</dbReference>
<comment type="similarity">
    <text evidence="1 6">Belongs to the class I-like SAM-binding methyltransferase superfamily. RsmB/NOP family.</text>
</comment>
<dbReference type="GO" id="GO:0032259">
    <property type="term" value="P:methylation"/>
    <property type="evidence" value="ECO:0007669"/>
    <property type="project" value="UniProtKB-KW"/>
</dbReference>
<keyword evidence="3 6" id="KW-0808">Transferase</keyword>
<keyword evidence="9" id="KW-1185">Reference proteome</keyword>